<organism evidence="1 2">
    <name type="scientific">Apiospora aurea</name>
    <dbReference type="NCBI Taxonomy" id="335848"/>
    <lineage>
        <taxon>Eukaryota</taxon>
        <taxon>Fungi</taxon>
        <taxon>Dikarya</taxon>
        <taxon>Ascomycota</taxon>
        <taxon>Pezizomycotina</taxon>
        <taxon>Sordariomycetes</taxon>
        <taxon>Xylariomycetidae</taxon>
        <taxon>Amphisphaeriales</taxon>
        <taxon>Apiosporaceae</taxon>
        <taxon>Apiospora</taxon>
    </lineage>
</organism>
<proteinExistence type="predicted"/>
<dbReference type="EMBL" id="JAQQWE010000006">
    <property type="protein sequence ID" value="KAK7947907.1"/>
    <property type="molecule type" value="Genomic_DNA"/>
</dbReference>
<evidence type="ECO:0000313" key="1">
    <source>
        <dbReference type="EMBL" id="KAK7947907.1"/>
    </source>
</evidence>
<dbReference type="Pfam" id="PF19535">
    <property type="entry name" value="DUF6060"/>
    <property type="match status" value="1"/>
</dbReference>
<dbReference type="RefSeq" id="XP_066697413.1">
    <property type="nucleotide sequence ID" value="XM_066845015.1"/>
</dbReference>
<dbReference type="Proteomes" id="UP001391051">
    <property type="component" value="Unassembled WGS sequence"/>
</dbReference>
<dbReference type="GeneID" id="92078077"/>
<gene>
    <name evidence="1" type="ORF">PG986_008793</name>
</gene>
<name>A0ABR1Q6J0_9PEZI</name>
<accession>A0ABR1Q6J0</accession>
<keyword evidence="2" id="KW-1185">Reference proteome</keyword>
<sequence>MDFHHSDLCDSNVKYASWRVTGILLKRSQEGYVAWTPAYRCTKGTLKRCDGGRTEEKEACAPFVVDRVIRGDYSFVQMS</sequence>
<protein>
    <submittedName>
        <fullName evidence="1">Uncharacterized protein</fullName>
    </submittedName>
</protein>
<reference evidence="1 2" key="1">
    <citation type="submission" date="2023-01" db="EMBL/GenBank/DDBJ databases">
        <title>Analysis of 21 Apiospora genomes using comparative genomics revels a genus with tremendous synthesis potential of carbohydrate active enzymes and secondary metabolites.</title>
        <authorList>
            <person name="Sorensen T."/>
        </authorList>
    </citation>
    <scope>NUCLEOTIDE SEQUENCE [LARGE SCALE GENOMIC DNA]</scope>
    <source>
        <strain evidence="1 2">CBS 24483</strain>
    </source>
</reference>
<evidence type="ECO:0000313" key="2">
    <source>
        <dbReference type="Proteomes" id="UP001391051"/>
    </source>
</evidence>
<comment type="caution">
    <text evidence="1">The sequence shown here is derived from an EMBL/GenBank/DDBJ whole genome shotgun (WGS) entry which is preliminary data.</text>
</comment>
<dbReference type="InterPro" id="IPR045702">
    <property type="entry name" value="DUF6060"/>
</dbReference>